<comment type="caution">
    <text evidence="1">The sequence shown here is derived from an EMBL/GenBank/DDBJ whole genome shotgun (WGS) entry which is preliminary data.</text>
</comment>
<dbReference type="EMBL" id="JACTAM010000013">
    <property type="protein sequence ID" value="KAI2657599.1"/>
    <property type="molecule type" value="Genomic_DNA"/>
</dbReference>
<evidence type="ECO:0000313" key="1">
    <source>
        <dbReference type="EMBL" id="KAI2657599.1"/>
    </source>
</evidence>
<organism evidence="1 2">
    <name type="scientific">Labeo rohita</name>
    <name type="common">Indian major carp</name>
    <name type="synonym">Cyprinus rohita</name>
    <dbReference type="NCBI Taxonomy" id="84645"/>
    <lineage>
        <taxon>Eukaryota</taxon>
        <taxon>Metazoa</taxon>
        <taxon>Chordata</taxon>
        <taxon>Craniata</taxon>
        <taxon>Vertebrata</taxon>
        <taxon>Euteleostomi</taxon>
        <taxon>Actinopterygii</taxon>
        <taxon>Neopterygii</taxon>
        <taxon>Teleostei</taxon>
        <taxon>Ostariophysi</taxon>
        <taxon>Cypriniformes</taxon>
        <taxon>Cyprinidae</taxon>
        <taxon>Labeoninae</taxon>
        <taxon>Labeonini</taxon>
        <taxon>Labeo</taxon>
    </lineage>
</organism>
<proteinExistence type="predicted"/>
<sequence length="219" mass="24825">MRHGPASLVHSLLNHVQGWGRELQVKKLREETLKILVASELLAPWGPDDMNLSVPGATQYLQSLAHLAISVCVESPQLWDCPESDGFRRDLLERLLRCPHYEVRLFALEQFLRRLQKTEEECQRRGQGPLPFDLSVSSLTSLALHETYPACQAKTTVRYLACHGKGKERRWGSEEKKNKSSVNSLALLRGNPRARAEPDVFYVQGDGGIDGWMGREECY</sequence>
<protein>
    <submittedName>
        <fullName evidence="1">Uncharacterized protein</fullName>
    </submittedName>
</protein>
<keyword evidence="2" id="KW-1185">Reference proteome</keyword>
<reference evidence="1 2" key="1">
    <citation type="submission" date="2022-01" db="EMBL/GenBank/DDBJ databases">
        <title>A high-quality chromosome-level genome assembly of rohu carp, Labeo rohita.</title>
        <authorList>
            <person name="Arick M.A. II"/>
            <person name="Hsu C.-Y."/>
            <person name="Magbanua Z."/>
            <person name="Pechanova O."/>
            <person name="Grover C."/>
            <person name="Miller E."/>
            <person name="Thrash A."/>
            <person name="Ezzel L."/>
            <person name="Alam S."/>
            <person name="Benzie J."/>
            <person name="Hamilton M."/>
            <person name="Karsi A."/>
            <person name="Lawrence M.L."/>
            <person name="Peterson D.G."/>
        </authorList>
    </citation>
    <scope>NUCLEOTIDE SEQUENCE [LARGE SCALE GENOMIC DNA]</scope>
    <source>
        <strain evidence="2">BAU-BD-2019</strain>
        <tissue evidence="1">Blood</tissue>
    </source>
</reference>
<dbReference type="Proteomes" id="UP000830375">
    <property type="component" value="Unassembled WGS sequence"/>
</dbReference>
<accession>A0ABQ8M4M9</accession>
<evidence type="ECO:0000313" key="2">
    <source>
        <dbReference type="Proteomes" id="UP000830375"/>
    </source>
</evidence>
<gene>
    <name evidence="1" type="ORF">H4Q32_008954</name>
</gene>
<name>A0ABQ8M4M9_LABRO</name>